<organism evidence="1 2">
    <name type="scientific">Hungatella hathewayi</name>
    <dbReference type="NCBI Taxonomy" id="154046"/>
    <lineage>
        <taxon>Bacteria</taxon>
        <taxon>Bacillati</taxon>
        <taxon>Bacillota</taxon>
        <taxon>Clostridia</taxon>
        <taxon>Lachnospirales</taxon>
        <taxon>Lachnospiraceae</taxon>
        <taxon>Hungatella</taxon>
    </lineage>
</organism>
<reference evidence="1 2" key="1">
    <citation type="submission" date="2018-08" db="EMBL/GenBank/DDBJ databases">
        <title>A genome reference for cultivated species of the human gut microbiota.</title>
        <authorList>
            <person name="Zou Y."/>
            <person name="Xue W."/>
            <person name="Luo G."/>
        </authorList>
    </citation>
    <scope>NUCLEOTIDE SEQUENCE [LARGE SCALE GENOMIC DNA]</scope>
    <source>
        <strain evidence="1 2">TF05-11AC</strain>
    </source>
</reference>
<comment type="caution">
    <text evidence="1">The sequence shown here is derived from an EMBL/GenBank/DDBJ whole genome shotgun (WGS) entry which is preliminary data.</text>
</comment>
<proteinExistence type="predicted"/>
<sequence>MGCINYKIREECRILSRGVYVVLGATTDGYKKSLSIIVWVNKMS</sequence>
<evidence type="ECO:0000313" key="2">
    <source>
        <dbReference type="Proteomes" id="UP000261257"/>
    </source>
</evidence>
<dbReference type="EMBL" id="QSSQ01000002">
    <property type="protein sequence ID" value="RGM07797.1"/>
    <property type="molecule type" value="Genomic_DNA"/>
</dbReference>
<gene>
    <name evidence="1" type="ORF">DXC39_04790</name>
</gene>
<dbReference type="RefSeq" id="WP_117621176.1">
    <property type="nucleotide sequence ID" value="NZ_QRQF01000003.1"/>
</dbReference>
<dbReference type="AlphaFoldDB" id="A0A3E4UFB2"/>
<name>A0A3E4UFB2_9FIRM</name>
<evidence type="ECO:0000313" key="1">
    <source>
        <dbReference type="EMBL" id="RGM07797.1"/>
    </source>
</evidence>
<accession>A0A3E4UFB2</accession>
<dbReference type="Proteomes" id="UP000261257">
    <property type="component" value="Unassembled WGS sequence"/>
</dbReference>
<protein>
    <submittedName>
        <fullName evidence="1">Uncharacterized protein</fullName>
    </submittedName>
</protein>